<sequence>MRRKHSLLVVGALGMALALTACGDDSSDNTGSSSSSGSSEGGSADGKIGVILPDTESSVRWESADRPALEAAFKEAGVQYSIQNAEGDAEKMTTIADGMIADGVTVLAIVNLDSESGAAIEEKAASQGVKTIDYDRLTLGGSADYYVSFDNTKVGELQGEGLATCLGDKDANIVYLNGSPTDNNATLFSEGAHSVLDEMSNYKVVGEQAVPDWDNEQAVTIFEQLYTAADGAVDGVLAANDGLGGSAISVLQKNGKAGSVPVTGQDATVEGLQNILAGTQCMTVYKSAKLEAGALADTAIALVNGEEADTTGTTEDSEGGRDVPSILLDPVSITKDNVGDVISDGGQSYADVCTGEFEQLCTDAGITG</sequence>
<dbReference type="GO" id="GO:0030246">
    <property type="term" value="F:carbohydrate binding"/>
    <property type="evidence" value="ECO:0007669"/>
    <property type="project" value="TreeGrafter"/>
</dbReference>
<dbReference type="PANTHER" id="PTHR30036">
    <property type="entry name" value="D-XYLOSE-BINDING PERIPLASMIC PROTEIN"/>
    <property type="match status" value="1"/>
</dbReference>
<dbReference type="InterPro" id="IPR028082">
    <property type="entry name" value="Peripla_BP_I"/>
</dbReference>
<evidence type="ECO:0000256" key="2">
    <source>
        <dbReference type="ARBA" id="ARBA00022729"/>
    </source>
</evidence>
<feature type="region of interest" description="Disordered" evidence="3">
    <location>
        <begin position="306"/>
        <end position="325"/>
    </location>
</feature>
<evidence type="ECO:0000256" key="3">
    <source>
        <dbReference type="SAM" id="MobiDB-lite"/>
    </source>
</evidence>
<keyword evidence="7" id="KW-1185">Reference proteome</keyword>
<dbReference type="Proteomes" id="UP000473325">
    <property type="component" value="Unassembled WGS sequence"/>
</dbReference>
<dbReference type="AlphaFoldDB" id="A0A6L7EPW8"/>
<keyword evidence="2 4" id="KW-0732">Signal</keyword>
<organism evidence="6 7">
    <name type="scientific">Nocardioides flavescens</name>
    <dbReference type="NCBI Taxonomy" id="2691959"/>
    <lineage>
        <taxon>Bacteria</taxon>
        <taxon>Bacillati</taxon>
        <taxon>Actinomycetota</taxon>
        <taxon>Actinomycetes</taxon>
        <taxon>Propionibacteriales</taxon>
        <taxon>Nocardioidaceae</taxon>
        <taxon>Nocardioides</taxon>
    </lineage>
</organism>
<feature type="compositionally biased region" description="Low complexity" evidence="3">
    <location>
        <begin position="24"/>
        <end position="38"/>
    </location>
</feature>
<reference evidence="6 7" key="1">
    <citation type="submission" date="2019-12" db="EMBL/GenBank/DDBJ databases">
        <authorList>
            <person name="Kun Z."/>
        </authorList>
    </citation>
    <scope>NUCLEOTIDE SEQUENCE [LARGE SCALE GENOMIC DNA]</scope>
    <source>
        <strain evidence="6 7">YIM 123512</strain>
    </source>
</reference>
<dbReference type="InterPro" id="IPR050555">
    <property type="entry name" value="Bact_Solute-Bind_Prot2"/>
</dbReference>
<accession>A0A6L7EPW8</accession>
<feature type="domain" description="Periplasmic binding protein" evidence="5">
    <location>
        <begin position="48"/>
        <end position="307"/>
    </location>
</feature>
<comment type="caution">
    <text evidence="6">The sequence shown here is derived from an EMBL/GenBank/DDBJ whole genome shotgun (WGS) entry which is preliminary data.</text>
</comment>
<name>A0A6L7EPW8_9ACTN</name>
<gene>
    <name evidence="6" type="ORF">GRQ65_07620</name>
</gene>
<evidence type="ECO:0000256" key="4">
    <source>
        <dbReference type="SAM" id="SignalP"/>
    </source>
</evidence>
<evidence type="ECO:0000256" key="1">
    <source>
        <dbReference type="ARBA" id="ARBA00004196"/>
    </source>
</evidence>
<evidence type="ECO:0000313" key="7">
    <source>
        <dbReference type="Proteomes" id="UP000473325"/>
    </source>
</evidence>
<proteinExistence type="predicted"/>
<dbReference type="Gene3D" id="3.40.50.2300">
    <property type="match status" value="2"/>
</dbReference>
<dbReference type="RefSeq" id="WP_160876850.1">
    <property type="nucleotide sequence ID" value="NZ_WUEK01000004.1"/>
</dbReference>
<comment type="subcellular location">
    <subcellularLocation>
        <location evidence="1">Cell envelope</location>
    </subcellularLocation>
</comment>
<protein>
    <submittedName>
        <fullName evidence="6">Substrate-binding domain-containing protein</fullName>
    </submittedName>
</protein>
<dbReference type="EMBL" id="WUEK01000004">
    <property type="protein sequence ID" value="MXG89417.1"/>
    <property type="molecule type" value="Genomic_DNA"/>
</dbReference>
<dbReference type="SUPFAM" id="SSF53822">
    <property type="entry name" value="Periplasmic binding protein-like I"/>
    <property type="match status" value="1"/>
</dbReference>
<evidence type="ECO:0000313" key="6">
    <source>
        <dbReference type="EMBL" id="MXG89417.1"/>
    </source>
</evidence>
<feature type="chain" id="PRO_5026953553" evidence="4">
    <location>
        <begin position="24"/>
        <end position="368"/>
    </location>
</feature>
<dbReference type="PANTHER" id="PTHR30036:SF1">
    <property type="entry name" value="D-XYLOSE-BINDING PERIPLASMIC PROTEIN"/>
    <property type="match status" value="1"/>
</dbReference>
<dbReference type="PROSITE" id="PS51257">
    <property type="entry name" value="PROKAR_LIPOPROTEIN"/>
    <property type="match status" value="1"/>
</dbReference>
<feature type="signal peptide" evidence="4">
    <location>
        <begin position="1"/>
        <end position="23"/>
    </location>
</feature>
<dbReference type="Pfam" id="PF13407">
    <property type="entry name" value="Peripla_BP_4"/>
    <property type="match status" value="1"/>
</dbReference>
<dbReference type="GO" id="GO:0030288">
    <property type="term" value="C:outer membrane-bounded periplasmic space"/>
    <property type="evidence" value="ECO:0007669"/>
    <property type="project" value="TreeGrafter"/>
</dbReference>
<evidence type="ECO:0000259" key="5">
    <source>
        <dbReference type="Pfam" id="PF13407"/>
    </source>
</evidence>
<feature type="region of interest" description="Disordered" evidence="3">
    <location>
        <begin position="24"/>
        <end position="49"/>
    </location>
</feature>
<dbReference type="InterPro" id="IPR025997">
    <property type="entry name" value="SBP_2_dom"/>
</dbReference>